<dbReference type="InterPro" id="IPR020792">
    <property type="entry name" value="SO4_adenylyltransferase_pro"/>
</dbReference>
<protein>
    <recommendedName>
        <fullName evidence="8">Sulfate adenylyltransferase</fullName>
        <ecNumber evidence="8">2.7.7.4</ecNumber>
    </recommendedName>
    <alternativeName>
        <fullName evidence="8">ATP-sulfurylase</fullName>
    </alternativeName>
    <alternativeName>
        <fullName evidence="8">Sulfate adenylate transferase</fullName>
        <shortName evidence="8">SAT</shortName>
    </alternativeName>
</protein>
<keyword evidence="3 8" id="KW-0548">Nucleotidyltransferase</keyword>
<dbReference type="InterPro" id="IPR014729">
    <property type="entry name" value="Rossmann-like_a/b/a_fold"/>
</dbReference>
<gene>
    <name evidence="8" type="primary">sat</name>
    <name evidence="11" type="ORF">Y5S_01206</name>
</gene>
<evidence type="ECO:0000256" key="3">
    <source>
        <dbReference type="ARBA" id="ARBA00022695"/>
    </source>
</evidence>
<evidence type="ECO:0000256" key="6">
    <source>
        <dbReference type="ARBA" id="ARBA00037980"/>
    </source>
</evidence>
<evidence type="ECO:0000256" key="7">
    <source>
        <dbReference type="ARBA" id="ARBA00049370"/>
    </source>
</evidence>
<accession>A0A095TSE7</accession>
<evidence type="ECO:0000256" key="4">
    <source>
        <dbReference type="ARBA" id="ARBA00022741"/>
    </source>
</evidence>
<dbReference type="RefSeq" id="WP_035231334.1">
    <property type="nucleotide sequence ID" value="NZ_ARXV01000004.1"/>
</dbReference>
<dbReference type="OrthoDB" id="9804504at2"/>
<evidence type="ECO:0000313" key="12">
    <source>
        <dbReference type="Proteomes" id="UP000029444"/>
    </source>
</evidence>
<keyword evidence="4 8" id="KW-0547">Nucleotide-binding</keyword>
<dbReference type="InterPro" id="IPR025980">
    <property type="entry name" value="ATP-Sase_PUA-like_dom"/>
</dbReference>
<dbReference type="GO" id="GO:0070814">
    <property type="term" value="P:hydrogen sulfide biosynthetic process"/>
    <property type="evidence" value="ECO:0007669"/>
    <property type="project" value="UniProtKB-UniRule"/>
</dbReference>
<dbReference type="Gene3D" id="3.10.400.10">
    <property type="entry name" value="Sulfate adenylyltransferase"/>
    <property type="match status" value="1"/>
</dbReference>
<dbReference type="PATRIC" id="fig|1177154.3.peg.1226"/>
<dbReference type="GO" id="GO:0005524">
    <property type="term" value="F:ATP binding"/>
    <property type="evidence" value="ECO:0007669"/>
    <property type="project" value="UniProtKB-KW"/>
</dbReference>
<dbReference type="STRING" id="1177154.Y5S_01206"/>
<dbReference type="PANTHER" id="PTHR43509:SF1">
    <property type="entry name" value="SULFATE ADENYLYLTRANSFERASE"/>
    <property type="match status" value="1"/>
</dbReference>
<dbReference type="SUPFAM" id="SSF88697">
    <property type="entry name" value="PUA domain-like"/>
    <property type="match status" value="1"/>
</dbReference>
<evidence type="ECO:0000256" key="8">
    <source>
        <dbReference type="HAMAP-Rule" id="MF_00066"/>
    </source>
</evidence>
<evidence type="ECO:0000313" key="11">
    <source>
        <dbReference type="EMBL" id="KGD65313.1"/>
    </source>
</evidence>
<proteinExistence type="inferred from homology"/>
<dbReference type="AlphaFoldDB" id="A0A095TSE7"/>
<comment type="pathway">
    <text evidence="1 8">Sulfur metabolism; hydrogen sulfide biosynthesis; sulfite from sulfate: step 1/3.</text>
</comment>
<dbReference type="GO" id="GO:0004781">
    <property type="term" value="F:sulfate adenylyltransferase (ATP) activity"/>
    <property type="evidence" value="ECO:0007669"/>
    <property type="project" value="UniProtKB-UniRule"/>
</dbReference>
<dbReference type="HAMAP" id="MF_00066">
    <property type="entry name" value="Sulf_adenylyltr"/>
    <property type="match status" value="1"/>
</dbReference>
<dbReference type="UniPathway" id="UPA00140">
    <property type="reaction ID" value="UER00204"/>
</dbReference>
<dbReference type="EMBL" id="ARXV01000004">
    <property type="protein sequence ID" value="KGD65313.1"/>
    <property type="molecule type" value="Genomic_DNA"/>
</dbReference>
<dbReference type="Pfam" id="PF01747">
    <property type="entry name" value="ATP-sulfurylase"/>
    <property type="match status" value="1"/>
</dbReference>
<dbReference type="CDD" id="cd00517">
    <property type="entry name" value="ATPS"/>
    <property type="match status" value="1"/>
</dbReference>
<dbReference type="Pfam" id="PF14306">
    <property type="entry name" value="PUA_2"/>
    <property type="match status" value="1"/>
</dbReference>
<sequence length="401" mass="43772">MVALVKPHGADALKPLYVADEAARVALQHEAESLPSVVISSAAAANAVMMGAGYFTPLTGYMTKADMLSVAENMTTANGLFWPVPIVNMLKDVSAIKDAKRIALRDPNVDGEPVIAVMDVSAIEEASDAELEAVAEQVFATTDKEHPGVANFLAAGNFIVSGDIQVLNYSYFADDFPDTFRTAVSIRNEFVERGWNNVVAFQTRNPMHRAHEELCRMAQEALNADGILIHMLLGKLKAGDIPADVRDASIRKMVEVYFPPNTVMITGYGFDMLYAGPREAVLHAVFRQNCGCSHLIVGRDHAGVGDYYGAFDAQTIFQDKVPAGALEIKIFEADHTAYSKKLDRVVMMRDVPDHTKDDFVLLSGTKVREMLGQGIAPPPEFSRPEVAQILMDYYQALDAGK</sequence>
<dbReference type="eggNOG" id="COG2046">
    <property type="taxonomic scope" value="Bacteria"/>
</dbReference>
<dbReference type="NCBIfam" id="NF003166">
    <property type="entry name" value="PRK04149.1"/>
    <property type="match status" value="1"/>
</dbReference>
<comment type="caution">
    <text evidence="11">The sequence shown here is derived from an EMBL/GenBank/DDBJ whole genome shotgun (WGS) entry which is preliminary data.</text>
</comment>
<keyword evidence="12" id="KW-1185">Reference proteome</keyword>
<evidence type="ECO:0000256" key="1">
    <source>
        <dbReference type="ARBA" id="ARBA00005048"/>
    </source>
</evidence>
<dbReference type="InterPro" id="IPR015947">
    <property type="entry name" value="PUA-like_sf"/>
</dbReference>
<evidence type="ECO:0000256" key="2">
    <source>
        <dbReference type="ARBA" id="ARBA00022679"/>
    </source>
</evidence>
<keyword evidence="5 8" id="KW-0067">ATP-binding</keyword>
<comment type="catalytic activity">
    <reaction evidence="7 8">
        <text>sulfate + ATP + H(+) = adenosine 5'-phosphosulfate + diphosphate</text>
        <dbReference type="Rhea" id="RHEA:18133"/>
        <dbReference type="ChEBI" id="CHEBI:15378"/>
        <dbReference type="ChEBI" id="CHEBI:16189"/>
        <dbReference type="ChEBI" id="CHEBI:30616"/>
        <dbReference type="ChEBI" id="CHEBI:33019"/>
        <dbReference type="ChEBI" id="CHEBI:58243"/>
        <dbReference type="EC" id="2.7.7.4"/>
    </reaction>
</comment>
<organism evidence="11 12">
    <name type="scientific">Alcanivorax nanhaiticus</name>
    <dbReference type="NCBI Taxonomy" id="1177154"/>
    <lineage>
        <taxon>Bacteria</taxon>
        <taxon>Pseudomonadati</taxon>
        <taxon>Pseudomonadota</taxon>
        <taxon>Gammaproteobacteria</taxon>
        <taxon>Oceanospirillales</taxon>
        <taxon>Alcanivoracaceae</taxon>
        <taxon>Alcanivorax</taxon>
    </lineage>
</organism>
<feature type="domain" description="ATP-sulfurylase PUA-like" evidence="10">
    <location>
        <begin position="5"/>
        <end position="168"/>
    </location>
</feature>
<name>A0A095TSE7_9GAMM</name>
<dbReference type="SUPFAM" id="SSF52374">
    <property type="entry name" value="Nucleotidylyl transferase"/>
    <property type="match status" value="1"/>
</dbReference>
<dbReference type="Proteomes" id="UP000029444">
    <property type="component" value="Unassembled WGS sequence"/>
</dbReference>
<reference evidence="11 12" key="1">
    <citation type="submission" date="2012-09" db="EMBL/GenBank/DDBJ databases">
        <title>Genome Sequence of alkane-degrading Bacterium Alcanivorax sp. 19-m-6.</title>
        <authorList>
            <person name="Lai Q."/>
            <person name="Shao Z."/>
        </authorList>
    </citation>
    <scope>NUCLEOTIDE SEQUENCE [LARGE SCALE GENOMIC DNA]</scope>
    <source>
        <strain evidence="11 12">19-m-6</strain>
    </source>
</reference>
<dbReference type="InterPro" id="IPR024951">
    <property type="entry name" value="Sulfurylase_cat_dom"/>
</dbReference>
<dbReference type="Gene3D" id="3.40.50.620">
    <property type="entry name" value="HUPs"/>
    <property type="match status" value="1"/>
</dbReference>
<feature type="domain" description="Sulphate adenylyltransferase catalytic" evidence="9">
    <location>
        <begin position="182"/>
        <end position="392"/>
    </location>
</feature>
<evidence type="ECO:0000259" key="10">
    <source>
        <dbReference type="Pfam" id="PF14306"/>
    </source>
</evidence>
<dbReference type="GO" id="GO:0000103">
    <property type="term" value="P:sulfate assimilation"/>
    <property type="evidence" value="ECO:0007669"/>
    <property type="project" value="UniProtKB-UniRule"/>
</dbReference>
<dbReference type="PANTHER" id="PTHR43509">
    <property type="match status" value="1"/>
</dbReference>
<comment type="similarity">
    <text evidence="6 8">Belongs to the sulfate adenylyltransferase family.</text>
</comment>
<dbReference type="NCBIfam" id="TIGR00339">
    <property type="entry name" value="sopT"/>
    <property type="match status" value="1"/>
</dbReference>
<dbReference type="EC" id="2.7.7.4" evidence="8"/>
<keyword evidence="2 8" id="KW-0808">Transferase</keyword>
<dbReference type="InterPro" id="IPR002650">
    <property type="entry name" value="Sulphate_adenylyltransferase"/>
</dbReference>
<evidence type="ECO:0000259" key="9">
    <source>
        <dbReference type="Pfam" id="PF01747"/>
    </source>
</evidence>
<evidence type="ECO:0000256" key="5">
    <source>
        <dbReference type="ARBA" id="ARBA00022840"/>
    </source>
</evidence>